<feature type="compositionally biased region" description="Acidic residues" evidence="2">
    <location>
        <begin position="111"/>
        <end position="122"/>
    </location>
</feature>
<sequence>SSIASFPPSQAQTRRSKTNFDTKRAIDGFDIATPIAPHLGIKYPSNPNLHYRYPDPTPEILTNIMHAVGTVPRLYNQVLHLMNKMNLPPPFGPVRRDAMPAVLKRKADDLVASDESEMESSGDESKGTMNKQTIPPVSKRRQLATGPKKSSTIQINISKPNLTLD</sequence>
<keyword evidence="4" id="KW-1185">Reference proteome</keyword>
<dbReference type="GO" id="GO:0097157">
    <property type="term" value="F:pre-mRNA intronic binding"/>
    <property type="evidence" value="ECO:0007669"/>
    <property type="project" value="TreeGrafter"/>
</dbReference>
<name>A0A8H7PGH1_MORIS</name>
<feature type="region of interest" description="Disordered" evidence="2">
    <location>
        <begin position="107"/>
        <end position="165"/>
    </location>
</feature>
<dbReference type="Proteomes" id="UP000654370">
    <property type="component" value="Unassembled WGS sequence"/>
</dbReference>
<dbReference type="OrthoDB" id="277802at2759"/>
<feature type="non-terminal residue" evidence="3">
    <location>
        <position position="165"/>
    </location>
</feature>
<evidence type="ECO:0000313" key="3">
    <source>
        <dbReference type="EMBL" id="KAG2172876.1"/>
    </source>
</evidence>
<proteinExistence type="predicted"/>
<comment type="caution">
    <text evidence="3">The sequence shown here is derived from an EMBL/GenBank/DDBJ whole genome shotgun (WGS) entry which is preliminary data.</text>
</comment>
<evidence type="ECO:0000256" key="1">
    <source>
        <dbReference type="ARBA" id="ARBA00022884"/>
    </source>
</evidence>
<feature type="region of interest" description="Disordered" evidence="2">
    <location>
        <begin position="1"/>
        <end position="21"/>
    </location>
</feature>
<gene>
    <name evidence="3" type="ORF">INT43_000226</name>
</gene>
<organism evidence="3 4">
    <name type="scientific">Mortierella isabellina</name>
    <name type="common">Filamentous fungus</name>
    <name type="synonym">Umbelopsis isabellina</name>
    <dbReference type="NCBI Taxonomy" id="91625"/>
    <lineage>
        <taxon>Eukaryota</taxon>
        <taxon>Fungi</taxon>
        <taxon>Fungi incertae sedis</taxon>
        <taxon>Mucoromycota</taxon>
        <taxon>Mucoromycotina</taxon>
        <taxon>Umbelopsidomycetes</taxon>
        <taxon>Umbelopsidales</taxon>
        <taxon>Umbelopsidaceae</taxon>
        <taxon>Umbelopsis</taxon>
    </lineage>
</organism>
<feature type="compositionally biased region" description="Polar residues" evidence="2">
    <location>
        <begin position="148"/>
        <end position="165"/>
    </location>
</feature>
<dbReference type="PANTHER" id="PTHR16105">
    <property type="entry name" value="RNA-BINDING REGION-CONTAINING PROTEIN 3"/>
    <property type="match status" value="1"/>
</dbReference>
<feature type="compositionally biased region" description="Polar residues" evidence="2">
    <location>
        <begin position="1"/>
        <end position="13"/>
    </location>
</feature>
<evidence type="ECO:0000256" key="2">
    <source>
        <dbReference type="SAM" id="MobiDB-lite"/>
    </source>
</evidence>
<evidence type="ECO:0000313" key="4">
    <source>
        <dbReference type="Proteomes" id="UP000654370"/>
    </source>
</evidence>
<dbReference type="GO" id="GO:0005689">
    <property type="term" value="C:U12-type spliceosomal complex"/>
    <property type="evidence" value="ECO:0007669"/>
    <property type="project" value="TreeGrafter"/>
</dbReference>
<dbReference type="AlphaFoldDB" id="A0A8H7PGH1"/>
<dbReference type="PANTHER" id="PTHR16105:SF0">
    <property type="entry name" value="RNA-BINDING REGION-CONTAINING PROTEIN 3"/>
    <property type="match status" value="1"/>
</dbReference>
<protein>
    <submittedName>
        <fullName evidence="3">Uncharacterized protein</fullName>
    </submittedName>
</protein>
<dbReference type="InterPro" id="IPR045164">
    <property type="entry name" value="RBM41/RNPC3"/>
</dbReference>
<dbReference type="EMBL" id="JAEPQZ010000016">
    <property type="protein sequence ID" value="KAG2172876.1"/>
    <property type="molecule type" value="Genomic_DNA"/>
</dbReference>
<accession>A0A8H7PGH1</accession>
<keyword evidence="1" id="KW-0694">RNA-binding</keyword>
<reference evidence="3" key="1">
    <citation type="submission" date="2020-12" db="EMBL/GenBank/DDBJ databases">
        <title>Metabolic potential, ecology and presence of endohyphal bacteria is reflected in genomic diversity of Mucoromycotina.</title>
        <authorList>
            <person name="Muszewska A."/>
            <person name="Okrasinska A."/>
            <person name="Steczkiewicz K."/>
            <person name="Drgas O."/>
            <person name="Orlowska M."/>
            <person name="Perlinska-Lenart U."/>
            <person name="Aleksandrzak-Piekarczyk T."/>
            <person name="Szatraj K."/>
            <person name="Zielenkiewicz U."/>
            <person name="Pilsyk S."/>
            <person name="Malc E."/>
            <person name="Mieczkowski P."/>
            <person name="Kruszewska J.S."/>
            <person name="Biernat P."/>
            <person name="Pawlowska J."/>
        </authorList>
    </citation>
    <scope>NUCLEOTIDE SEQUENCE</scope>
    <source>
        <strain evidence="3">WA0000067209</strain>
    </source>
</reference>
<dbReference type="GO" id="GO:0000398">
    <property type="term" value="P:mRNA splicing, via spliceosome"/>
    <property type="evidence" value="ECO:0007669"/>
    <property type="project" value="TreeGrafter"/>
</dbReference>
<feature type="non-terminal residue" evidence="3">
    <location>
        <position position="1"/>
    </location>
</feature>
<dbReference type="GO" id="GO:0030626">
    <property type="term" value="F:U12 snRNA binding"/>
    <property type="evidence" value="ECO:0007669"/>
    <property type="project" value="TreeGrafter"/>
</dbReference>